<dbReference type="EMBL" id="MG253272">
    <property type="protein sequence ID" value="AWN56281.1"/>
    <property type="molecule type" value="Genomic_DNA"/>
</dbReference>
<evidence type="ECO:0000313" key="11">
    <source>
        <dbReference type="EMBL" id="AWN56281.1"/>
    </source>
</evidence>
<dbReference type="AlphaFoldDB" id="A0A2U8XCA2"/>
<dbReference type="GO" id="GO:0015990">
    <property type="term" value="P:electron transport coupled proton transport"/>
    <property type="evidence" value="ECO:0007669"/>
    <property type="project" value="TreeGrafter"/>
</dbReference>
<evidence type="ECO:0000256" key="7">
    <source>
        <dbReference type="ARBA" id="ARBA00031027"/>
    </source>
</evidence>
<evidence type="ECO:0000256" key="2">
    <source>
        <dbReference type="ARBA" id="ARBA00004141"/>
    </source>
</evidence>
<dbReference type="PRINTS" id="PR01434">
    <property type="entry name" value="NADHDHGNASE5"/>
</dbReference>
<feature type="transmembrane region" description="Helical" evidence="9">
    <location>
        <begin position="76"/>
        <end position="92"/>
    </location>
</feature>
<accession>A0A2U8XCA2</accession>
<feature type="domain" description="NADH:quinone oxidoreductase/Mrp antiporter transmembrane" evidence="10">
    <location>
        <begin position="93"/>
        <end position="367"/>
    </location>
</feature>
<feature type="transmembrane region" description="Helical" evidence="9">
    <location>
        <begin position="318"/>
        <end position="337"/>
    </location>
</feature>
<comment type="catalytic activity">
    <reaction evidence="8">
        <text>a ubiquinone + NADH + 5 H(+)(in) = a ubiquinol + NAD(+) + 4 H(+)(out)</text>
        <dbReference type="Rhea" id="RHEA:29091"/>
        <dbReference type="Rhea" id="RHEA-COMP:9565"/>
        <dbReference type="Rhea" id="RHEA-COMP:9566"/>
        <dbReference type="ChEBI" id="CHEBI:15378"/>
        <dbReference type="ChEBI" id="CHEBI:16389"/>
        <dbReference type="ChEBI" id="CHEBI:17976"/>
        <dbReference type="ChEBI" id="CHEBI:57540"/>
        <dbReference type="ChEBI" id="CHEBI:57945"/>
        <dbReference type="EC" id="7.1.1.2"/>
    </reaction>
</comment>
<feature type="transmembrane region" description="Helical" evidence="9">
    <location>
        <begin position="220"/>
        <end position="240"/>
    </location>
</feature>
<evidence type="ECO:0000256" key="3">
    <source>
        <dbReference type="ARBA" id="ARBA00012944"/>
    </source>
</evidence>
<dbReference type="GO" id="GO:0016020">
    <property type="term" value="C:membrane"/>
    <property type="evidence" value="ECO:0007669"/>
    <property type="project" value="UniProtKB-SubCell"/>
</dbReference>
<dbReference type="EC" id="7.1.1.2" evidence="3"/>
<feature type="transmembrane region" description="Helical" evidence="9">
    <location>
        <begin position="399"/>
        <end position="421"/>
    </location>
</feature>
<dbReference type="GO" id="GO:0042773">
    <property type="term" value="P:ATP synthesis coupled electron transport"/>
    <property type="evidence" value="ECO:0007669"/>
    <property type="project" value="InterPro"/>
</dbReference>
<dbReference type="GO" id="GO:0008137">
    <property type="term" value="F:NADH dehydrogenase (ubiquinone) activity"/>
    <property type="evidence" value="ECO:0007669"/>
    <property type="project" value="UniProtKB-EC"/>
</dbReference>
<keyword evidence="5 9" id="KW-1133">Transmembrane helix</keyword>
<geneLocation type="mitochondrion" evidence="11"/>
<feature type="transmembrane region" description="Helical" evidence="9">
    <location>
        <begin position="252"/>
        <end position="274"/>
    </location>
</feature>
<protein>
    <recommendedName>
        <fullName evidence="3">NADH:ubiquinone reductase (H(+)-translocating)</fullName>
        <ecNumber evidence="3">7.1.1.2</ecNumber>
    </recommendedName>
    <alternativeName>
        <fullName evidence="7">NADH dehydrogenase subunit 5</fullName>
    </alternativeName>
</protein>
<dbReference type="PANTHER" id="PTHR42829:SF2">
    <property type="entry name" value="NADH-UBIQUINONE OXIDOREDUCTASE CHAIN 5"/>
    <property type="match status" value="1"/>
</dbReference>
<evidence type="ECO:0000256" key="6">
    <source>
        <dbReference type="ARBA" id="ARBA00023136"/>
    </source>
</evidence>
<dbReference type="InterPro" id="IPR003945">
    <property type="entry name" value="NU5C-like"/>
</dbReference>
<feature type="transmembrane region" description="Helical" evidence="9">
    <location>
        <begin position="357"/>
        <end position="378"/>
    </location>
</feature>
<evidence type="ECO:0000256" key="9">
    <source>
        <dbReference type="SAM" id="Phobius"/>
    </source>
</evidence>
<feature type="transmembrane region" description="Helical" evidence="9">
    <location>
        <begin position="7"/>
        <end position="32"/>
    </location>
</feature>
<keyword evidence="6 9" id="KW-0472">Membrane</keyword>
<dbReference type="GO" id="GO:0003954">
    <property type="term" value="F:NADH dehydrogenase activity"/>
    <property type="evidence" value="ECO:0007669"/>
    <property type="project" value="TreeGrafter"/>
</dbReference>
<name>A0A2U8XCA2_9ARAC</name>
<comment type="subcellular location">
    <subcellularLocation>
        <location evidence="2">Membrane</location>
        <topology evidence="2">Multi-pass membrane protein</topology>
    </subcellularLocation>
</comment>
<evidence type="ECO:0000256" key="1">
    <source>
        <dbReference type="ARBA" id="ARBA00003257"/>
    </source>
</evidence>
<reference evidence="11" key="1">
    <citation type="submission" date="2017-10" db="EMBL/GenBank/DDBJ databases">
        <title>Mitogenomes of tropical arthropods.</title>
        <authorList>
            <person name="Pires Paula D."/>
            <person name="Coiti Togawa R."/>
        </authorList>
    </citation>
    <scope>NUCLEOTIDE SEQUENCE</scope>
</reference>
<dbReference type="InterPro" id="IPR001750">
    <property type="entry name" value="ND/Mrp_TM"/>
</dbReference>
<evidence type="ECO:0000256" key="5">
    <source>
        <dbReference type="ARBA" id="ARBA00022989"/>
    </source>
</evidence>
<evidence type="ECO:0000256" key="8">
    <source>
        <dbReference type="ARBA" id="ARBA00049551"/>
    </source>
</evidence>
<organism evidence="11">
    <name type="scientific">Goeldia sp. DPP-2018</name>
    <dbReference type="NCBI Taxonomy" id="2136113"/>
    <lineage>
        <taxon>Eukaryota</taxon>
        <taxon>Metazoa</taxon>
        <taxon>Ecdysozoa</taxon>
        <taxon>Arthropoda</taxon>
        <taxon>Chelicerata</taxon>
        <taxon>Arachnida</taxon>
        <taxon>Araneae</taxon>
        <taxon>Araneomorphae</taxon>
        <taxon>Entelegynae</taxon>
        <taxon>Titanoecidae</taxon>
        <taxon>Goeldia</taxon>
    </lineage>
</organism>
<evidence type="ECO:0000259" key="10">
    <source>
        <dbReference type="Pfam" id="PF00361"/>
    </source>
</evidence>
<dbReference type="PANTHER" id="PTHR42829">
    <property type="entry name" value="NADH-UBIQUINONE OXIDOREDUCTASE CHAIN 5"/>
    <property type="match status" value="1"/>
</dbReference>
<feature type="transmembrane region" description="Helical" evidence="9">
    <location>
        <begin position="161"/>
        <end position="178"/>
    </location>
</feature>
<comment type="function">
    <text evidence="1">Core subunit of the mitochondrial membrane respiratory chain NADH dehydrogenase (Complex I) that is believed to belong to the minimal assembly required for catalysis. Complex I functions in the transfer of electrons from NADH to the respiratory chain. The immediate electron acceptor for the enzyme is believed to be ubiquinone.</text>
</comment>
<dbReference type="Pfam" id="PF00361">
    <property type="entry name" value="Proton_antipo_M"/>
    <property type="match status" value="1"/>
</dbReference>
<evidence type="ECO:0000256" key="4">
    <source>
        <dbReference type="ARBA" id="ARBA00022692"/>
    </source>
</evidence>
<keyword evidence="4 9" id="KW-0812">Transmembrane</keyword>
<feature type="transmembrane region" description="Helical" evidence="9">
    <location>
        <begin position="190"/>
        <end position="214"/>
    </location>
</feature>
<proteinExistence type="predicted"/>
<keyword evidence="11" id="KW-0496">Mitochondrion</keyword>
<sequence length="449" mass="51074">MSLSSPILLFFSLILIMKKTFISIEVPIISFMSLYIPMNLMIDWMSLMFMFSISMISSMIIMFSSSYIPFKEHKQFIFMMLMFILSMNILIISNNLIFILLGWDGLGFSSYILVIYYQNFSSSASGSITFITNRIGDILILISISIMTSMMNWSFSTKESYSSLLLIFITLSACTKSAQFPFSAWLPAAMAAPTPISALVHSSTLVTAGVYLLIRTFNPNLWFQSSLLLSLSLITITMSSMTANWEQDMKKIIALSTLSQMALMMFAISINAILLSFIHLITHAFFKSTMFLCAGIMIHNSNYQDMRMMGLNMNNSPLTNSIMGMCSLSLMGMPFMSGFYSKDSIIEFMLSSTLNNMLTLLMLASVMLTSIYSIRLISFTNKFSMKSKPEFNFHYNLNYSMPIMLLSLMSIMLGSTILWMMSPEQLFLMPQYMKTSILLEYYIPNKYLL</sequence>
<feature type="transmembrane region" description="Helical" evidence="9">
    <location>
        <begin position="44"/>
        <end position="64"/>
    </location>
</feature>